<dbReference type="EMBL" id="HBUE01214609">
    <property type="protein sequence ID" value="CAG6536138.1"/>
    <property type="molecule type" value="Transcribed_RNA"/>
</dbReference>
<evidence type="ECO:0000313" key="1">
    <source>
        <dbReference type="EMBL" id="CAG6588129.1"/>
    </source>
</evidence>
<organism evidence="1">
    <name type="scientific">Culex pipiens</name>
    <name type="common">House mosquito</name>
    <dbReference type="NCBI Taxonomy" id="7175"/>
    <lineage>
        <taxon>Eukaryota</taxon>
        <taxon>Metazoa</taxon>
        <taxon>Ecdysozoa</taxon>
        <taxon>Arthropoda</taxon>
        <taxon>Hexapoda</taxon>
        <taxon>Insecta</taxon>
        <taxon>Pterygota</taxon>
        <taxon>Neoptera</taxon>
        <taxon>Endopterygota</taxon>
        <taxon>Diptera</taxon>
        <taxon>Nematocera</taxon>
        <taxon>Culicoidea</taxon>
        <taxon>Culicidae</taxon>
        <taxon>Culicinae</taxon>
        <taxon>Culicini</taxon>
        <taxon>Culex</taxon>
        <taxon>Culex</taxon>
    </lineage>
</organism>
<dbReference type="EMBL" id="HBUE01214611">
    <property type="protein sequence ID" value="CAG6536141.1"/>
    <property type="molecule type" value="Transcribed_RNA"/>
</dbReference>
<reference evidence="1" key="1">
    <citation type="submission" date="2021-05" db="EMBL/GenBank/DDBJ databases">
        <authorList>
            <person name="Alioto T."/>
            <person name="Alioto T."/>
            <person name="Gomez Garrido J."/>
        </authorList>
    </citation>
    <scope>NUCLEOTIDE SEQUENCE</scope>
</reference>
<name>A0A8D8P484_CULPI</name>
<dbReference type="EMBL" id="HBUE01321127">
    <property type="protein sequence ID" value="CAG6588129.1"/>
    <property type="molecule type" value="Transcribed_RNA"/>
</dbReference>
<dbReference type="AlphaFoldDB" id="A0A8D8P484"/>
<protein>
    <submittedName>
        <fullName evidence="1">(northern house mosquito) hypothetical protein</fullName>
    </submittedName>
</protein>
<proteinExistence type="predicted"/>
<sequence length="113" mass="12630">MLRSRLVNWNRNASVLPTVCGSRAPRAGPQPCTSAWCKIWAWRSRSPSTWPSRTVIVPLRSPRWPPLPVRDGPSLARSCTQSSPTLMLKCVTEFVNMLAPWLIWSPVDCGCPS</sequence>
<dbReference type="EMBL" id="HBUE01321129">
    <property type="protein sequence ID" value="CAG6588132.1"/>
    <property type="molecule type" value="Transcribed_RNA"/>
</dbReference>
<accession>A0A8D8P484</accession>